<dbReference type="HOGENOM" id="CLU_1502436_0_0_11"/>
<dbReference type="STRING" id="391037.Sare_2126"/>
<feature type="compositionally biased region" description="Basic residues" evidence="1">
    <location>
        <begin position="101"/>
        <end position="113"/>
    </location>
</feature>
<gene>
    <name evidence="3" type="ordered locus">Sare_2126</name>
</gene>
<feature type="transmembrane region" description="Helical" evidence="2">
    <location>
        <begin position="159"/>
        <end position="178"/>
    </location>
</feature>
<feature type="compositionally biased region" description="Basic and acidic residues" evidence="1">
    <location>
        <begin position="46"/>
        <end position="56"/>
    </location>
</feature>
<name>A8M0I1_SALAI</name>
<evidence type="ECO:0000256" key="1">
    <source>
        <dbReference type="SAM" id="MobiDB-lite"/>
    </source>
</evidence>
<proteinExistence type="predicted"/>
<sequence length="179" mass="18933">MSAGLGHPSWNNSASRGKCHIDGGAVGPPSFQGCGEGGRPPISIHTQERHRADSHQHTAATRHAPSRTGRGNRPRPPEGRIRVGTRTPAARAGCGEGARPSHPRGHPPGRPRRAAAADDSRRTELHPHRDPSGRPPQPDGDRVVAEPTPNKPPATTRHLWIAALILTIAVAAITIGVVR</sequence>
<dbReference type="KEGG" id="saq:Sare_2126"/>
<keyword evidence="2" id="KW-0472">Membrane</keyword>
<dbReference type="EMBL" id="CP000850">
    <property type="protein sequence ID" value="ABV97991.1"/>
    <property type="molecule type" value="Genomic_DNA"/>
</dbReference>
<protein>
    <submittedName>
        <fullName evidence="3">Uncharacterized protein</fullName>
    </submittedName>
</protein>
<evidence type="ECO:0000313" key="3">
    <source>
        <dbReference type="EMBL" id="ABV97991.1"/>
    </source>
</evidence>
<dbReference type="PATRIC" id="fig|391037.6.peg.2149"/>
<keyword evidence="2" id="KW-0812">Transmembrane</keyword>
<accession>A8M0I1</accession>
<reference evidence="3" key="1">
    <citation type="submission" date="2007-10" db="EMBL/GenBank/DDBJ databases">
        <title>Complete sequence of Salinispora arenicola CNS-205.</title>
        <authorList>
            <consortium name="US DOE Joint Genome Institute"/>
            <person name="Copeland A."/>
            <person name="Lucas S."/>
            <person name="Lapidus A."/>
            <person name="Barry K."/>
            <person name="Glavina del Rio T."/>
            <person name="Dalin E."/>
            <person name="Tice H."/>
            <person name="Pitluck S."/>
            <person name="Foster B."/>
            <person name="Schmutz J."/>
            <person name="Larimer F."/>
            <person name="Land M."/>
            <person name="Hauser L."/>
            <person name="Kyrpides N."/>
            <person name="Ivanova N."/>
            <person name="Jensen P.R."/>
            <person name="Moore B.S."/>
            <person name="Penn K."/>
            <person name="Jenkins C."/>
            <person name="Udwary D."/>
            <person name="Xiang L."/>
            <person name="Gontang E."/>
            <person name="Richardson P."/>
        </authorList>
    </citation>
    <scope>NUCLEOTIDE SEQUENCE [LARGE SCALE GENOMIC DNA]</scope>
    <source>
        <strain evidence="3">CNS-205</strain>
    </source>
</reference>
<keyword evidence="2" id="KW-1133">Transmembrane helix</keyword>
<feature type="region of interest" description="Disordered" evidence="1">
    <location>
        <begin position="1"/>
        <end position="153"/>
    </location>
</feature>
<evidence type="ECO:0000256" key="2">
    <source>
        <dbReference type="SAM" id="Phobius"/>
    </source>
</evidence>
<dbReference type="AlphaFoldDB" id="A8M0I1"/>
<organism evidence="3">
    <name type="scientific">Salinispora arenicola (strain CNS-205)</name>
    <dbReference type="NCBI Taxonomy" id="391037"/>
    <lineage>
        <taxon>Bacteria</taxon>
        <taxon>Bacillati</taxon>
        <taxon>Actinomycetota</taxon>
        <taxon>Actinomycetes</taxon>
        <taxon>Micromonosporales</taxon>
        <taxon>Micromonosporaceae</taxon>
        <taxon>Salinispora</taxon>
    </lineage>
</organism>
<feature type="compositionally biased region" description="Basic and acidic residues" evidence="1">
    <location>
        <begin position="115"/>
        <end position="132"/>
    </location>
</feature>